<dbReference type="RefSeq" id="WP_339576097.1">
    <property type="nucleotide sequence ID" value="NZ_JBBIAA010000030.1"/>
</dbReference>
<keyword evidence="2" id="KW-0812">Transmembrane</keyword>
<accession>A0ABU8RNV6</accession>
<evidence type="ECO:0000256" key="1">
    <source>
        <dbReference type="SAM" id="MobiDB-lite"/>
    </source>
</evidence>
<evidence type="ECO:0000313" key="4">
    <source>
        <dbReference type="Proteomes" id="UP001387100"/>
    </source>
</evidence>
<feature type="transmembrane region" description="Helical" evidence="2">
    <location>
        <begin position="133"/>
        <end position="153"/>
    </location>
</feature>
<comment type="caution">
    <text evidence="3">The sequence shown here is derived from an EMBL/GenBank/DDBJ whole genome shotgun (WGS) entry which is preliminary data.</text>
</comment>
<feature type="transmembrane region" description="Helical" evidence="2">
    <location>
        <begin position="208"/>
        <end position="239"/>
    </location>
</feature>
<feature type="transmembrane region" description="Helical" evidence="2">
    <location>
        <begin position="173"/>
        <end position="196"/>
    </location>
</feature>
<gene>
    <name evidence="3" type="ORF">WDZ17_15560</name>
</gene>
<keyword evidence="4" id="KW-1185">Reference proteome</keyword>
<feature type="transmembrane region" description="Helical" evidence="2">
    <location>
        <begin position="99"/>
        <end position="121"/>
    </location>
</feature>
<organism evidence="3 4">
    <name type="scientific">Pseudokineococcus basanitobsidens</name>
    <dbReference type="NCBI Taxonomy" id="1926649"/>
    <lineage>
        <taxon>Bacteria</taxon>
        <taxon>Bacillati</taxon>
        <taxon>Actinomycetota</taxon>
        <taxon>Actinomycetes</taxon>
        <taxon>Kineosporiales</taxon>
        <taxon>Kineosporiaceae</taxon>
        <taxon>Pseudokineococcus</taxon>
    </lineage>
</organism>
<keyword evidence="2" id="KW-0472">Membrane</keyword>
<name>A0ABU8RNV6_9ACTN</name>
<evidence type="ECO:0000256" key="2">
    <source>
        <dbReference type="SAM" id="Phobius"/>
    </source>
</evidence>
<protein>
    <submittedName>
        <fullName evidence="3">Uncharacterized protein</fullName>
    </submittedName>
</protein>
<feature type="region of interest" description="Disordered" evidence="1">
    <location>
        <begin position="249"/>
        <end position="270"/>
    </location>
</feature>
<evidence type="ECO:0000313" key="3">
    <source>
        <dbReference type="EMBL" id="MEJ5946716.1"/>
    </source>
</evidence>
<keyword evidence="2" id="KW-1133">Transmembrane helix</keyword>
<reference evidence="3 4" key="1">
    <citation type="journal article" date="2017" name="Int. J. Syst. Evol. Microbiol.">
        <title>Pseudokineococcus basanitobsidens sp. nov., isolated from volcanic rock.</title>
        <authorList>
            <person name="Lee D.W."/>
            <person name="Park M.Y."/>
            <person name="Kim J.J."/>
            <person name="Kim B.S."/>
        </authorList>
    </citation>
    <scope>NUCLEOTIDE SEQUENCE [LARGE SCALE GENOMIC DNA]</scope>
    <source>
        <strain evidence="3 4">DSM 103726</strain>
    </source>
</reference>
<dbReference type="EMBL" id="JBBIAA010000030">
    <property type="protein sequence ID" value="MEJ5946716.1"/>
    <property type="molecule type" value="Genomic_DNA"/>
</dbReference>
<sequence length="270" mass="26884">MSPRAGRDPQRLLRWYPRGWRARHGQVLLGLLDEQVQDTGRELSWADAWSLRAHGAAQRFSPATGVLLALAGAAAAVAGLTVLAVSLADPAATVGAAEVVWTVLLTGVATSLASLAAVALVRDLIPITAPGAVLAAAAATAAWAAATAAALSWSVGFDQADADVPLSGFAAAFPALLVAGVGLGTVALTPVTAVLLRGISSTPGRWLLAVAGALLGSVVLGAAALAPGACLLAAVGVLVGCALRRSPHRRAPTTASRGPASRKATAEASQ</sequence>
<dbReference type="Proteomes" id="UP001387100">
    <property type="component" value="Unassembled WGS sequence"/>
</dbReference>
<proteinExistence type="predicted"/>
<feature type="transmembrane region" description="Helical" evidence="2">
    <location>
        <begin position="66"/>
        <end position="87"/>
    </location>
</feature>